<dbReference type="Proteomes" id="UP000316614">
    <property type="component" value="Chromosome"/>
</dbReference>
<dbReference type="OrthoDB" id="1524733at2"/>
<reference evidence="1 2" key="1">
    <citation type="submission" date="2019-06" db="EMBL/GenBank/DDBJ databases">
        <title>Echinicola alkalisoli sp. nov. isolated from saline soil.</title>
        <authorList>
            <person name="Sun J.-Q."/>
            <person name="Xu L."/>
        </authorList>
    </citation>
    <scope>NUCLEOTIDE SEQUENCE [LARGE SCALE GENOMIC DNA]</scope>
    <source>
        <strain evidence="1 2">LN3S3</strain>
    </source>
</reference>
<dbReference type="InterPro" id="IPR011990">
    <property type="entry name" value="TPR-like_helical_dom_sf"/>
</dbReference>
<evidence type="ECO:0000313" key="2">
    <source>
        <dbReference type="Proteomes" id="UP000316614"/>
    </source>
</evidence>
<organism evidence="1 2">
    <name type="scientific">Echinicola soli</name>
    <dbReference type="NCBI Taxonomy" id="2591634"/>
    <lineage>
        <taxon>Bacteria</taxon>
        <taxon>Pseudomonadati</taxon>
        <taxon>Bacteroidota</taxon>
        <taxon>Cytophagia</taxon>
        <taxon>Cytophagales</taxon>
        <taxon>Cyclobacteriaceae</taxon>
        <taxon>Echinicola</taxon>
    </lineage>
</organism>
<dbReference type="AlphaFoldDB" id="A0A514CK89"/>
<dbReference type="EMBL" id="CP041253">
    <property type="protein sequence ID" value="QDH80074.1"/>
    <property type="molecule type" value="Genomic_DNA"/>
</dbReference>
<sequence length="111" mass="12855">MNNLSRIELLQQFAKDEPDNPFNLYALALEYQNSDLKKAVSYFDELLDKHPAYLPTYFHAAALNAEIEEIEKALSIYKSGIELAKTKNDQHALKELKNAFQNFLFENDLDE</sequence>
<keyword evidence="2" id="KW-1185">Reference proteome</keyword>
<name>A0A514CK89_9BACT</name>
<evidence type="ECO:0000313" key="1">
    <source>
        <dbReference type="EMBL" id="QDH80074.1"/>
    </source>
</evidence>
<gene>
    <name evidence="1" type="ORF">FKX85_13950</name>
</gene>
<dbReference type="KEGG" id="echi:FKX85_13950"/>
<protein>
    <submittedName>
        <fullName evidence="1">Tetratricopeptide repeat protein</fullName>
    </submittedName>
</protein>
<dbReference type="Gene3D" id="1.25.40.10">
    <property type="entry name" value="Tetratricopeptide repeat domain"/>
    <property type="match status" value="1"/>
</dbReference>
<dbReference type="RefSeq" id="WP_141615311.1">
    <property type="nucleotide sequence ID" value="NZ_CP041253.1"/>
</dbReference>
<proteinExistence type="predicted"/>
<accession>A0A514CK89</accession>
<dbReference type="SUPFAM" id="SSF48452">
    <property type="entry name" value="TPR-like"/>
    <property type="match status" value="1"/>
</dbReference>